<dbReference type="AlphaFoldDB" id="A0A9P4S844"/>
<protein>
    <recommendedName>
        <fullName evidence="5">PARP catalytic domain-containing protein</fullName>
    </recommendedName>
</protein>
<dbReference type="InterPro" id="IPR051838">
    <property type="entry name" value="ARTD_PARP"/>
</dbReference>
<dbReference type="InterPro" id="IPR012317">
    <property type="entry name" value="Poly(ADP-ribose)pol_cat_dom"/>
</dbReference>
<dbReference type="Pfam" id="PF00644">
    <property type="entry name" value="PARP"/>
    <property type="match status" value="1"/>
</dbReference>
<feature type="domain" description="PARP catalytic" evidence="5">
    <location>
        <begin position="1131"/>
        <end position="1220"/>
    </location>
</feature>
<dbReference type="PANTHER" id="PTHR21328">
    <property type="entry name" value="POLY ADP-RIBOSE POLYMERASE FAMILY, MEMBER PARP"/>
    <property type="match status" value="1"/>
</dbReference>
<comment type="caution">
    <text evidence="6">The sequence shown here is derived from an EMBL/GenBank/DDBJ whole genome shotgun (WGS) entry which is preliminary data.</text>
</comment>
<sequence length="1272" mass="143504">MGKSEEPSSMRKWHSDVIKIAAKHQPINSKLEDFPLEQLCLLTNSYLRLQGVECQLSSNTGDIIASLLQDHSARVDARNDAAIVATIHLMPRSIGRACLRSVFDYSKTNSPDVCQYLRTIVLARIANPTVVDQPESNCAQALLDLFRKEFPLPGPRIQDYFKNLREVECPALLLFKEVHSIPRKSCVRVRKSLLSYKQQQKWLQAFIESRWMTELSQESPVIHILDAEFPEWRIWSKWRPNTNRISNWEDFTNDQRRTLVDIIALEGPDYAHNTETSLRHGLSLESSPSQMKTLLIDYTSKDYLSMADHILAILDRVQQSGGPAINFFIQTCVGKPVTSSTLSILELLCSQGEPEVFNRWNQLVNAKSNSVKLTALSQVLPLIDCNTLSEIENSPLSSKEFQDVITYAQTALSRQLHDGRSGSNLGMKLCELGHALQNSPSFLSSLDEKTKDFVDLLPDKDEIKTLFDLRESNQLSKPKKGSFSLEDVSRRFLLSRLCGVGTVDSGLLEAVNVFLAVESQRPDSIRKAISLMIVQRPHIDKEIRQSCLDQLKYLRDGLIERMTCLLDKDTDMACVHFASLIAEKRSLRECDCWKRWLRCMIEQRGSLLLRNLSRNLPLKSWFKWIENLELAFGPMPPRFDVIPTINEGLFQWSTFLWETYGDVLVRLQARSGARSTLDWILLQDSEMTRELLSLMDSPPQDNRRPIYDTVVKGLLADGRNAVTIRDSLSQLTKASKLGVNSCLRLAKRHEEDSEPIAATTLAIWLQSEELTPVDRALLQNVAALLNIRSQGTESSSAAIFAVLKRDFADILEKGRHLEYLRRGLTAHDAARTNTLIKRLEGSSHTEDAFINIPSSHLDVIEQIDTYEFELVFPLLNLKPLRAKALAIDENVRMLILRLRTPRKLAPVEFCVHFHPSDDEAGDQRHRHRRVTIMGKEPQYQSCSARDTRTLYQVNRLIVRLLSTGFESLKDTYEKVAAGLDSMNRTCIICGKDLGAKLWRSTTCSVLCYQMFNDSPIETLLNDLYMDPPVVDLLLTAVFAAAKLKRTDIDLLDGCPISRVNLPIVLDGIPPIHSFGTGYYRKLIRRLDQEQQRLLSWVCNNYQGFILSAPSSMRVPSMPGTQFILANGNPERERAFAAHVAEHGSQVVFHGTSMDRLYSILRHGLLITTDTPLMVHGAVAGVGIYLADEPSKSLVYSPISSGWSQGSFSNVLLLLGVELAGPVSVNEMYVISDPTRIMVRYIFMCPAGSQIPIAAHITPAMQITFNMLRSGLA</sequence>
<keyword evidence="3" id="KW-0548">Nucleotidyltransferase</keyword>
<keyword evidence="4" id="KW-0520">NAD</keyword>
<evidence type="ECO:0000313" key="7">
    <source>
        <dbReference type="Proteomes" id="UP000799429"/>
    </source>
</evidence>
<reference evidence="6" key="1">
    <citation type="journal article" date="2020" name="Stud. Mycol.">
        <title>101 Dothideomycetes genomes: a test case for predicting lifestyles and emergence of pathogens.</title>
        <authorList>
            <person name="Haridas S."/>
            <person name="Albert R."/>
            <person name="Binder M."/>
            <person name="Bloem J."/>
            <person name="Labutti K."/>
            <person name="Salamov A."/>
            <person name="Andreopoulos B."/>
            <person name="Baker S."/>
            <person name="Barry K."/>
            <person name="Bills G."/>
            <person name="Bluhm B."/>
            <person name="Cannon C."/>
            <person name="Castanera R."/>
            <person name="Culley D."/>
            <person name="Daum C."/>
            <person name="Ezra D."/>
            <person name="Gonzalez J."/>
            <person name="Henrissat B."/>
            <person name="Kuo A."/>
            <person name="Liang C."/>
            <person name="Lipzen A."/>
            <person name="Lutzoni F."/>
            <person name="Magnuson J."/>
            <person name="Mondo S."/>
            <person name="Nolan M."/>
            <person name="Ohm R."/>
            <person name="Pangilinan J."/>
            <person name="Park H.-J."/>
            <person name="Ramirez L."/>
            <person name="Alfaro M."/>
            <person name="Sun H."/>
            <person name="Tritt A."/>
            <person name="Yoshinaga Y."/>
            <person name="Zwiers L.-H."/>
            <person name="Turgeon B."/>
            <person name="Goodwin S."/>
            <person name="Spatafora J."/>
            <person name="Crous P."/>
            <person name="Grigoriev I."/>
        </authorList>
    </citation>
    <scope>NUCLEOTIDE SEQUENCE</scope>
    <source>
        <strain evidence="6">CBS 101060</strain>
    </source>
</reference>
<keyword evidence="2" id="KW-0808">Transferase</keyword>
<evidence type="ECO:0000256" key="4">
    <source>
        <dbReference type="ARBA" id="ARBA00023027"/>
    </source>
</evidence>
<accession>A0A9P4S844</accession>
<dbReference type="GO" id="GO:0016779">
    <property type="term" value="F:nucleotidyltransferase activity"/>
    <property type="evidence" value="ECO:0007669"/>
    <property type="project" value="UniProtKB-KW"/>
</dbReference>
<evidence type="ECO:0000313" key="6">
    <source>
        <dbReference type="EMBL" id="KAF2837827.1"/>
    </source>
</evidence>
<proteinExistence type="predicted"/>
<dbReference type="Gene3D" id="3.90.228.10">
    <property type="match status" value="1"/>
</dbReference>
<dbReference type="EMBL" id="MU006098">
    <property type="protein sequence ID" value="KAF2837827.1"/>
    <property type="molecule type" value="Genomic_DNA"/>
</dbReference>
<name>A0A9P4S844_9PEZI</name>
<dbReference type="OrthoDB" id="109543at2759"/>
<gene>
    <name evidence="6" type="ORF">M501DRAFT_141399</name>
</gene>
<dbReference type="GO" id="GO:0003950">
    <property type="term" value="F:NAD+ poly-ADP-ribosyltransferase activity"/>
    <property type="evidence" value="ECO:0007669"/>
    <property type="project" value="InterPro"/>
</dbReference>
<organism evidence="6 7">
    <name type="scientific">Patellaria atrata CBS 101060</name>
    <dbReference type="NCBI Taxonomy" id="1346257"/>
    <lineage>
        <taxon>Eukaryota</taxon>
        <taxon>Fungi</taxon>
        <taxon>Dikarya</taxon>
        <taxon>Ascomycota</taxon>
        <taxon>Pezizomycotina</taxon>
        <taxon>Dothideomycetes</taxon>
        <taxon>Dothideomycetes incertae sedis</taxon>
        <taxon>Patellariales</taxon>
        <taxon>Patellariaceae</taxon>
        <taxon>Patellaria</taxon>
    </lineage>
</organism>
<evidence type="ECO:0000256" key="1">
    <source>
        <dbReference type="ARBA" id="ARBA00022676"/>
    </source>
</evidence>
<evidence type="ECO:0000256" key="2">
    <source>
        <dbReference type="ARBA" id="ARBA00022679"/>
    </source>
</evidence>
<evidence type="ECO:0000259" key="5">
    <source>
        <dbReference type="Pfam" id="PF00644"/>
    </source>
</evidence>
<dbReference type="Proteomes" id="UP000799429">
    <property type="component" value="Unassembled WGS sequence"/>
</dbReference>
<keyword evidence="1" id="KW-0328">Glycosyltransferase</keyword>
<evidence type="ECO:0000256" key="3">
    <source>
        <dbReference type="ARBA" id="ARBA00022695"/>
    </source>
</evidence>
<keyword evidence="7" id="KW-1185">Reference proteome</keyword>
<dbReference type="SUPFAM" id="SSF56399">
    <property type="entry name" value="ADP-ribosylation"/>
    <property type="match status" value="1"/>
</dbReference>